<sequence>MKAFDRKKHWEHIYETKGPEEVSWFQAKPKISLDLIKELDLPETAQIIDVGGGDSLLVDHLLEIGYRDISVLDISEMAIHKTEKRLGHRAGLVKWIVNDVIQLNTSDKYDLWHDRATFHFFTQEDEIKKYIEIAYKSLKDNGVLILGTFSDQGPKKCSGIDIHQYSEKQMTDLLENYFKKIKCFRVDHPTPKGEIQDFLFCVFRKIPQKKID</sequence>
<dbReference type="Proteomes" id="UP001589654">
    <property type="component" value="Unassembled WGS sequence"/>
</dbReference>
<evidence type="ECO:0000313" key="2">
    <source>
        <dbReference type="EMBL" id="MFB9212732.1"/>
    </source>
</evidence>
<dbReference type="PANTHER" id="PTHR12843">
    <property type="entry name" value="PROTEIN-LYSINE N-METHYLTRANSFERASE METTL10"/>
    <property type="match status" value="1"/>
</dbReference>
<dbReference type="EMBL" id="JBHMEW010000063">
    <property type="protein sequence ID" value="MFB9212732.1"/>
    <property type="molecule type" value="Genomic_DNA"/>
</dbReference>
<dbReference type="GO" id="GO:0032259">
    <property type="term" value="P:methylation"/>
    <property type="evidence" value="ECO:0007669"/>
    <property type="project" value="UniProtKB-KW"/>
</dbReference>
<dbReference type="InterPro" id="IPR013217">
    <property type="entry name" value="Methyltransf_12"/>
</dbReference>
<dbReference type="CDD" id="cd02440">
    <property type="entry name" value="AdoMet_MTases"/>
    <property type="match status" value="1"/>
</dbReference>
<accession>A0ABV5J7C6</accession>
<dbReference type="SUPFAM" id="SSF53335">
    <property type="entry name" value="S-adenosyl-L-methionine-dependent methyltransferases"/>
    <property type="match status" value="1"/>
</dbReference>
<keyword evidence="2" id="KW-0489">Methyltransferase</keyword>
<feature type="domain" description="Methyltransferase type 12" evidence="1">
    <location>
        <begin position="48"/>
        <end position="144"/>
    </location>
</feature>
<comment type="caution">
    <text evidence="2">The sequence shown here is derived from an EMBL/GenBank/DDBJ whole genome shotgun (WGS) entry which is preliminary data.</text>
</comment>
<evidence type="ECO:0000259" key="1">
    <source>
        <dbReference type="Pfam" id="PF08242"/>
    </source>
</evidence>
<dbReference type="Gene3D" id="3.40.50.150">
    <property type="entry name" value="Vaccinia Virus protein VP39"/>
    <property type="match status" value="1"/>
</dbReference>
<protein>
    <submittedName>
        <fullName evidence="2">Class I SAM-dependent methyltransferase</fullName>
    </submittedName>
</protein>
<dbReference type="RefSeq" id="WP_290247493.1">
    <property type="nucleotide sequence ID" value="NZ_JAUFQT010000001.1"/>
</dbReference>
<dbReference type="Pfam" id="PF08242">
    <property type="entry name" value="Methyltransf_12"/>
    <property type="match status" value="1"/>
</dbReference>
<evidence type="ECO:0000313" key="3">
    <source>
        <dbReference type="Proteomes" id="UP001589654"/>
    </source>
</evidence>
<dbReference type="InterPro" id="IPR029063">
    <property type="entry name" value="SAM-dependent_MTases_sf"/>
</dbReference>
<proteinExistence type="predicted"/>
<keyword evidence="3" id="KW-1185">Reference proteome</keyword>
<dbReference type="GO" id="GO:0008168">
    <property type="term" value="F:methyltransferase activity"/>
    <property type="evidence" value="ECO:0007669"/>
    <property type="project" value="UniProtKB-KW"/>
</dbReference>
<name>A0ABV5J7C6_9BACT</name>
<organism evidence="2 3">
    <name type="scientific">Echinicola jeungdonensis</name>
    <dbReference type="NCBI Taxonomy" id="709343"/>
    <lineage>
        <taxon>Bacteria</taxon>
        <taxon>Pseudomonadati</taxon>
        <taxon>Bacteroidota</taxon>
        <taxon>Cytophagia</taxon>
        <taxon>Cytophagales</taxon>
        <taxon>Cyclobacteriaceae</taxon>
        <taxon>Echinicola</taxon>
    </lineage>
</organism>
<dbReference type="PANTHER" id="PTHR12843:SF5">
    <property type="entry name" value="EEF1A LYSINE METHYLTRANSFERASE 2"/>
    <property type="match status" value="1"/>
</dbReference>
<keyword evidence="2" id="KW-0808">Transferase</keyword>
<gene>
    <name evidence="2" type="ORF">ACFFUR_13030</name>
</gene>
<reference evidence="2 3" key="1">
    <citation type="submission" date="2024-09" db="EMBL/GenBank/DDBJ databases">
        <authorList>
            <person name="Sun Q."/>
            <person name="Mori K."/>
        </authorList>
    </citation>
    <scope>NUCLEOTIDE SEQUENCE [LARGE SCALE GENOMIC DNA]</scope>
    <source>
        <strain evidence="2 3">CECT 7682</strain>
    </source>
</reference>